<feature type="region of interest" description="Disordered" evidence="1">
    <location>
        <begin position="62"/>
        <end position="87"/>
    </location>
</feature>
<accession>A0AA41WG49</accession>
<reference evidence="2" key="1">
    <citation type="submission" date="2022-06" db="EMBL/GenBank/DDBJ databases">
        <title>Detection of beta-lactamases in bacteria of animal origin.</title>
        <authorList>
            <person name="Mlynarcik P."/>
            <person name="Zdarska V."/>
            <person name="Chudobova H."/>
            <person name="Prochazkova P."/>
            <person name="Hricova K."/>
            <person name="Mezerova K."/>
            <person name="Bardon J."/>
            <person name="Dolejska M."/>
            <person name="Sukkar I."/>
            <person name="Kolar M."/>
        </authorList>
    </citation>
    <scope>NUCLEOTIDE SEQUENCE</scope>
    <source>
        <strain evidence="2">S 300-3</strain>
    </source>
</reference>
<protein>
    <submittedName>
        <fullName evidence="2">Uncharacterized protein</fullName>
    </submittedName>
</protein>
<feature type="non-terminal residue" evidence="2">
    <location>
        <position position="1"/>
    </location>
</feature>
<evidence type="ECO:0000256" key="1">
    <source>
        <dbReference type="SAM" id="MobiDB-lite"/>
    </source>
</evidence>
<evidence type="ECO:0000313" key="2">
    <source>
        <dbReference type="EMBL" id="MCO7544889.1"/>
    </source>
</evidence>
<organism evidence="2 3">
    <name type="scientific">Stutzerimonas nitrititolerans</name>
    <dbReference type="NCBI Taxonomy" id="2482751"/>
    <lineage>
        <taxon>Bacteria</taxon>
        <taxon>Pseudomonadati</taxon>
        <taxon>Pseudomonadota</taxon>
        <taxon>Gammaproteobacteria</taxon>
        <taxon>Pseudomonadales</taxon>
        <taxon>Pseudomonadaceae</taxon>
        <taxon>Stutzerimonas</taxon>
    </lineage>
</organism>
<proteinExistence type="predicted"/>
<evidence type="ECO:0000313" key="3">
    <source>
        <dbReference type="Proteomes" id="UP001165292"/>
    </source>
</evidence>
<feature type="region of interest" description="Disordered" evidence="1">
    <location>
        <begin position="1"/>
        <end position="22"/>
    </location>
</feature>
<dbReference type="RefSeq" id="WP_253162751.1">
    <property type="nucleotide sequence ID" value="NZ_JAMYBS010000007.1"/>
</dbReference>
<gene>
    <name evidence="2" type="ORF">NJF43_09020</name>
</gene>
<dbReference type="EMBL" id="JAMYBS010000007">
    <property type="protein sequence ID" value="MCO7544889.1"/>
    <property type="molecule type" value="Genomic_DNA"/>
</dbReference>
<comment type="caution">
    <text evidence="2">The sequence shown here is derived from an EMBL/GenBank/DDBJ whole genome shotgun (WGS) entry which is preliminary data.</text>
</comment>
<name>A0AA41WG49_9GAMM</name>
<dbReference type="AlphaFoldDB" id="A0AA41WG49"/>
<sequence length="87" mass="9792">RQISPGKARDAGNGHSLAKSRNAAWRYLPRNPEGRACFFAALRYSSFIWNDQTSLLMPCSAKKQAPARPRAKRQQTLGPLHFMHDSP</sequence>
<dbReference type="Proteomes" id="UP001165292">
    <property type="component" value="Unassembled WGS sequence"/>
</dbReference>